<protein>
    <submittedName>
        <fullName evidence="1">Uncharacterized protein</fullName>
    </submittedName>
</protein>
<dbReference type="EMBL" id="JARKIE010000090">
    <property type="protein sequence ID" value="KAJ7687110.1"/>
    <property type="molecule type" value="Genomic_DNA"/>
</dbReference>
<comment type="caution">
    <text evidence="1">The sequence shown here is derived from an EMBL/GenBank/DDBJ whole genome shotgun (WGS) entry which is preliminary data.</text>
</comment>
<accession>A0AAD7DAZ0</accession>
<dbReference type="AlphaFoldDB" id="A0AAD7DAZ0"/>
<evidence type="ECO:0000313" key="2">
    <source>
        <dbReference type="Proteomes" id="UP001221757"/>
    </source>
</evidence>
<reference evidence="1" key="1">
    <citation type="submission" date="2023-03" db="EMBL/GenBank/DDBJ databases">
        <title>Massive genome expansion in bonnet fungi (Mycena s.s.) driven by repeated elements and novel gene families across ecological guilds.</title>
        <authorList>
            <consortium name="Lawrence Berkeley National Laboratory"/>
            <person name="Harder C.B."/>
            <person name="Miyauchi S."/>
            <person name="Viragh M."/>
            <person name="Kuo A."/>
            <person name="Thoen E."/>
            <person name="Andreopoulos B."/>
            <person name="Lu D."/>
            <person name="Skrede I."/>
            <person name="Drula E."/>
            <person name="Henrissat B."/>
            <person name="Morin E."/>
            <person name="Kohler A."/>
            <person name="Barry K."/>
            <person name="LaButti K."/>
            <person name="Morin E."/>
            <person name="Salamov A."/>
            <person name="Lipzen A."/>
            <person name="Mereny Z."/>
            <person name="Hegedus B."/>
            <person name="Baldrian P."/>
            <person name="Stursova M."/>
            <person name="Weitz H."/>
            <person name="Taylor A."/>
            <person name="Grigoriev I.V."/>
            <person name="Nagy L.G."/>
            <person name="Martin F."/>
            <person name="Kauserud H."/>
        </authorList>
    </citation>
    <scope>NUCLEOTIDE SEQUENCE</scope>
    <source>
        <strain evidence="1">CBHHK067</strain>
    </source>
</reference>
<name>A0AAD7DAZ0_MYCRO</name>
<proteinExistence type="predicted"/>
<dbReference type="Proteomes" id="UP001221757">
    <property type="component" value="Unassembled WGS sequence"/>
</dbReference>
<sequence>MDDLRQRDPDFTIESTLHDLNPPQDRVTGAFFLNARNFVVTGGRFKSITNIHHAVPAEPPDFRVIPLGDLDLRHEIRLNYDTGIVDRRQIRGPVRQMHSARIHGSESTMTVAIYEGDNAEEVSFDLSILRSCARKLIS</sequence>
<gene>
    <name evidence="1" type="ORF">B0H17DRAFT_1136438</name>
</gene>
<keyword evidence="2" id="KW-1185">Reference proteome</keyword>
<organism evidence="1 2">
    <name type="scientific">Mycena rosella</name>
    <name type="common">Pink bonnet</name>
    <name type="synonym">Agaricus rosellus</name>
    <dbReference type="NCBI Taxonomy" id="1033263"/>
    <lineage>
        <taxon>Eukaryota</taxon>
        <taxon>Fungi</taxon>
        <taxon>Dikarya</taxon>
        <taxon>Basidiomycota</taxon>
        <taxon>Agaricomycotina</taxon>
        <taxon>Agaricomycetes</taxon>
        <taxon>Agaricomycetidae</taxon>
        <taxon>Agaricales</taxon>
        <taxon>Marasmiineae</taxon>
        <taxon>Mycenaceae</taxon>
        <taxon>Mycena</taxon>
    </lineage>
</organism>
<evidence type="ECO:0000313" key="1">
    <source>
        <dbReference type="EMBL" id="KAJ7687110.1"/>
    </source>
</evidence>